<dbReference type="SUPFAM" id="SSF49401">
    <property type="entry name" value="Bacterial adhesins"/>
    <property type="match status" value="1"/>
</dbReference>
<reference evidence="3 4" key="1">
    <citation type="submission" date="2023-08" db="EMBL/GenBank/DDBJ databases">
        <title>Complete Genome and Methylome dissection of Serratia fonticola NEB369.</title>
        <authorList>
            <person name="Fomenkov A."/>
            <person name="Roberts R.D."/>
        </authorList>
    </citation>
    <scope>NUCLEOTIDE SEQUENCE [LARGE SCALE GENOMIC DNA]</scope>
    <source>
        <strain evidence="3 4">NEB369</strain>
    </source>
</reference>
<accession>A0ABY9PSY8</accession>
<evidence type="ECO:0000259" key="2">
    <source>
        <dbReference type="Pfam" id="PF00419"/>
    </source>
</evidence>
<dbReference type="PANTHER" id="PTHR33420">
    <property type="entry name" value="FIMBRIAL SUBUNIT ELFA-RELATED"/>
    <property type="match status" value="1"/>
</dbReference>
<keyword evidence="1" id="KW-0732">Signal</keyword>
<evidence type="ECO:0000256" key="1">
    <source>
        <dbReference type="SAM" id="SignalP"/>
    </source>
</evidence>
<keyword evidence="4" id="KW-1185">Reference proteome</keyword>
<organism evidence="3 4">
    <name type="scientific">Serratia fonticola</name>
    <dbReference type="NCBI Taxonomy" id="47917"/>
    <lineage>
        <taxon>Bacteria</taxon>
        <taxon>Pseudomonadati</taxon>
        <taxon>Pseudomonadota</taxon>
        <taxon>Gammaproteobacteria</taxon>
        <taxon>Enterobacterales</taxon>
        <taxon>Yersiniaceae</taxon>
        <taxon>Serratia</taxon>
    </lineage>
</organism>
<sequence length="173" mass="17984">MKNSVKLWCCSLMLLASHSMVVNAAEISTINITGNVVASPCVIDSSNSIINVDLGKIQAASLATAGTFSNWQPFNIILTSCPVSTTKVNVAFAGTADSTDRTRYKNQGTATNLSVELVGAISETNLGDGGTTYADVNSTSKSATFALKTRVFSKGAVMPGSINATVVASFTYN</sequence>
<name>A0ABY9PSY8_SERFO</name>
<feature type="chain" id="PRO_5047235066" evidence="1">
    <location>
        <begin position="25"/>
        <end position="173"/>
    </location>
</feature>
<proteinExistence type="predicted"/>
<evidence type="ECO:0000313" key="4">
    <source>
        <dbReference type="Proteomes" id="UP001235341"/>
    </source>
</evidence>
<dbReference type="Gene3D" id="2.60.40.1090">
    <property type="entry name" value="Fimbrial-type adhesion domain"/>
    <property type="match status" value="1"/>
</dbReference>
<dbReference type="EMBL" id="CP133586">
    <property type="protein sequence ID" value="WMT16054.1"/>
    <property type="molecule type" value="Genomic_DNA"/>
</dbReference>
<dbReference type="InterPro" id="IPR008966">
    <property type="entry name" value="Adhesion_dom_sf"/>
</dbReference>
<protein>
    <submittedName>
        <fullName evidence="3">Fimbrial protein</fullName>
    </submittedName>
</protein>
<gene>
    <name evidence="3" type="ORF">RFB13_06920</name>
</gene>
<feature type="signal peptide" evidence="1">
    <location>
        <begin position="1"/>
        <end position="24"/>
    </location>
</feature>
<dbReference type="InterPro" id="IPR050263">
    <property type="entry name" value="Bact_Fimbrial_Adh_Pro"/>
</dbReference>
<dbReference type="InterPro" id="IPR000259">
    <property type="entry name" value="Adhesion_dom_fimbrial"/>
</dbReference>
<evidence type="ECO:0000313" key="3">
    <source>
        <dbReference type="EMBL" id="WMT16054.1"/>
    </source>
</evidence>
<dbReference type="Proteomes" id="UP001235341">
    <property type="component" value="Chromosome"/>
</dbReference>
<dbReference type="RefSeq" id="WP_309206156.1">
    <property type="nucleotide sequence ID" value="NZ_CP133586.1"/>
</dbReference>
<dbReference type="PANTHER" id="PTHR33420:SF27">
    <property type="entry name" value="PROTEIN FIMG"/>
    <property type="match status" value="1"/>
</dbReference>
<feature type="domain" description="Fimbrial-type adhesion" evidence="2">
    <location>
        <begin position="30"/>
        <end position="172"/>
    </location>
</feature>
<dbReference type="InterPro" id="IPR036937">
    <property type="entry name" value="Adhesion_dom_fimbrial_sf"/>
</dbReference>
<dbReference type="Pfam" id="PF00419">
    <property type="entry name" value="Fimbrial"/>
    <property type="match status" value="1"/>
</dbReference>